<name>A0ACB8UL28_9APHY</name>
<evidence type="ECO:0000313" key="2">
    <source>
        <dbReference type="Proteomes" id="UP001055072"/>
    </source>
</evidence>
<dbReference type="Proteomes" id="UP001055072">
    <property type="component" value="Unassembled WGS sequence"/>
</dbReference>
<keyword evidence="2" id="KW-1185">Reference proteome</keyword>
<gene>
    <name evidence="1" type="ORF">BDY19DRAFT_916239</name>
</gene>
<comment type="caution">
    <text evidence="1">The sequence shown here is derived from an EMBL/GenBank/DDBJ whole genome shotgun (WGS) entry which is preliminary data.</text>
</comment>
<proteinExistence type="predicted"/>
<organism evidence="1 2">
    <name type="scientific">Irpex rosettiformis</name>
    <dbReference type="NCBI Taxonomy" id="378272"/>
    <lineage>
        <taxon>Eukaryota</taxon>
        <taxon>Fungi</taxon>
        <taxon>Dikarya</taxon>
        <taxon>Basidiomycota</taxon>
        <taxon>Agaricomycotina</taxon>
        <taxon>Agaricomycetes</taxon>
        <taxon>Polyporales</taxon>
        <taxon>Irpicaceae</taxon>
        <taxon>Irpex</taxon>
    </lineage>
</organism>
<evidence type="ECO:0000313" key="1">
    <source>
        <dbReference type="EMBL" id="KAI0095089.1"/>
    </source>
</evidence>
<dbReference type="EMBL" id="MU274900">
    <property type="protein sequence ID" value="KAI0095089.1"/>
    <property type="molecule type" value="Genomic_DNA"/>
</dbReference>
<sequence>MAAVTSTPPSAQPLLAQDVLSPSSGVCFERKMGDTEASYFLPSRQTGVNDMYLHLGFRAEEHVVDPARVRAVWAILRLRHPLLAASVKMHEYDDIRFVYKAPASSRDLLQEADANLEYQTRGKDALIDTYLNGPRTLSNTRLSYLIVSQPTEDEAGSLTPPLTPPLETASNGAPAETRQYDLLICAMHFIGDGMALHQFANDFFTLLGSEKTTSELESQLESEWSERWANIDDDAQIIPSALEDNIPIKWSKLRGAAARIDFDMVQQKQIGGQSFPRRKHSERRTVVPTLSFPEDKTKAMLKKCKANGVSISAALFAVCGVAWARMGLGSKELPLLMYSALNLRSSFSANRQSLWDSYWFLAIGYFNVILPNFLPADKAQHEPIFWHRARQAKEQSTRAAKHPLLISRTHEMAKDRGSRARAWAKEDDDKEKGVWTPPTPPLDTTPAPKQPPREPVLPARVKASASALIGLSLLGNLDGVYKHAAFPSIQLHTLTTGSRQRHGAMLLFGYTFARKLWVSLGYDENGFSEGVVERFWSESVGVLEEFLG</sequence>
<accession>A0ACB8UL28</accession>
<protein>
    <submittedName>
        <fullName evidence="1">Uncharacterized protein</fullName>
    </submittedName>
</protein>
<reference evidence="1" key="1">
    <citation type="journal article" date="2021" name="Environ. Microbiol.">
        <title>Gene family expansions and transcriptome signatures uncover fungal adaptations to wood decay.</title>
        <authorList>
            <person name="Hage H."/>
            <person name="Miyauchi S."/>
            <person name="Viragh M."/>
            <person name="Drula E."/>
            <person name="Min B."/>
            <person name="Chaduli D."/>
            <person name="Navarro D."/>
            <person name="Favel A."/>
            <person name="Norest M."/>
            <person name="Lesage-Meessen L."/>
            <person name="Balint B."/>
            <person name="Merenyi Z."/>
            <person name="de Eugenio L."/>
            <person name="Morin E."/>
            <person name="Martinez A.T."/>
            <person name="Baldrian P."/>
            <person name="Stursova M."/>
            <person name="Martinez M.J."/>
            <person name="Novotny C."/>
            <person name="Magnuson J.K."/>
            <person name="Spatafora J.W."/>
            <person name="Maurice S."/>
            <person name="Pangilinan J."/>
            <person name="Andreopoulos W."/>
            <person name="LaButti K."/>
            <person name="Hundley H."/>
            <person name="Na H."/>
            <person name="Kuo A."/>
            <person name="Barry K."/>
            <person name="Lipzen A."/>
            <person name="Henrissat B."/>
            <person name="Riley R."/>
            <person name="Ahrendt S."/>
            <person name="Nagy L.G."/>
            <person name="Grigoriev I.V."/>
            <person name="Martin F."/>
            <person name="Rosso M.N."/>
        </authorList>
    </citation>
    <scope>NUCLEOTIDE SEQUENCE</scope>
    <source>
        <strain evidence="1">CBS 384.51</strain>
    </source>
</reference>